<reference evidence="2" key="2">
    <citation type="journal article" date="2023" name="MicrobiologyOpen">
        <title>Genomics of the tumorigenes clade of the family Rhizobiaceae and description of Rhizobium rhododendri sp. nov.</title>
        <authorList>
            <person name="Kuzmanovic N."/>
            <person name="diCenzo G.C."/>
            <person name="Bunk B."/>
            <person name="Sproeer C."/>
            <person name="Fruehling A."/>
            <person name="Neumann-Schaal M."/>
            <person name="Overmann J."/>
            <person name="Smalla K."/>
        </authorList>
    </citation>
    <scope>NUCLEOTIDE SEQUENCE [LARGE SCALE GENOMIC DNA]</scope>
    <source>
        <strain evidence="2">1078</strain>
        <plasmid evidence="2">pRt1078</plasmid>
    </source>
</reference>
<name>A0AAF1KWW0_9HYPH</name>
<reference evidence="1 2" key="1">
    <citation type="journal article" date="2018" name="Sci. Rep.">
        <title>Rhizobium tumorigenes sp. nov., a novel plant tumorigenic bacterium isolated from cane gall tumors on thornless blackberry.</title>
        <authorList>
            <person name="Kuzmanovi N."/>
            <person name="Smalla K."/>
            <person name="Gronow S."/>
            <person name="PuBawska J."/>
        </authorList>
    </citation>
    <scope>NUCLEOTIDE SEQUENCE [LARGE SCALE GENOMIC DNA]</scope>
    <source>
        <strain evidence="1 2">1078</strain>
    </source>
</reference>
<dbReference type="Pfam" id="PF13565">
    <property type="entry name" value="HTH_32"/>
    <property type="match status" value="1"/>
</dbReference>
<sequence length="57" mass="6683">MGYNIFNCYRQDGLEELTDRSRRPVRYANQLPDAIETIIVATKKNKPHWDARRSGNC</sequence>
<evidence type="ECO:0000313" key="2">
    <source>
        <dbReference type="Proteomes" id="UP000249499"/>
    </source>
</evidence>
<dbReference type="Proteomes" id="UP000249499">
    <property type="component" value="Plasmid pRt1078"/>
</dbReference>
<dbReference type="AlphaFoldDB" id="A0AAF1KWW0"/>
<dbReference type="KEGG" id="rtu:PR017_21590"/>
<accession>A0AAF1KWW0</accession>
<gene>
    <name evidence="1" type="ORF">PR017_21590</name>
</gene>
<keyword evidence="1" id="KW-0614">Plasmid</keyword>
<organism evidence="1 2">
    <name type="scientific">Rhizobium tumorigenes</name>
    <dbReference type="NCBI Taxonomy" id="2041385"/>
    <lineage>
        <taxon>Bacteria</taxon>
        <taxon>Pseudomonadati</taxon>
        <taxon>Pseudomonadota</taxon>
        <taxon>Alphaproteobacteria</taxon>
        <taxon>Hyphomicrobiales</taxon>
        <taxon>Rhizobiaceae</taxon>
        <taxon>Rhizobium/Agrobacterium group</taxon>
        <taxon>Rhizobium</taxon>
    </lineage>
</organism>
<dbReference type="EMBL" id="CP117256">
    <property type="protein sequence ID" value="WFR98154.1"/>
    <property type="molecule type" value="Genomic_DNA"/>
</dbReference>
<keyword evidence="2" id="KW-1185">Reference proteome</keyword>
<proteinExistence type="predicted"/>
<protein>
    <submittedName>
        <fullName evidence="1">Helix-turn-helix domain-containing protein</fullName>
    </submittedName>
</protein>
<geneLocation type="plasmid" evidence="1 2">
    <name>pRt1078</name>
</geneLocation>
<evidence type="ECO:0000313" key="1">
    <source>
        <dbReference type="EMBL" id="WFR98154.1"/>
    </source>
</evidence>